<evidence type="ECO:0000256" key="7">
    <source>
        <dbReference type="ARBA" id="ARBA00023315"/>
    </source>
</evidence>
<dbReference type="PANTHER" id="PTHR23063">
    <property type="entry name" value="PHOSPHOLIPID ACYLTRANSFERASE"/>
    <property type="match status" value="1"/>
</dbReference>
<sequence length="196" mass="20761">MLVANHISWVDIFVINALAPSAFVSKAEVRGWPLIGRLAARNETVFLRRGSRGHAKIINAEIAALLDAGRNVAVFPEGTTTDGNHILHFHAALLQPAIECGHPIQPLALSYAGADEQPSRAAAYDGDLTLGQSLGKILGEQRLIARIDVAAPIATEGIHRRDVAAMAHSAIVARLPSVGDVTAHSPRNEEAGKKVA</sequence>
<evidence type="ECO:0000256" key="2">
    <source>
        <dbReference type="ARBA" id="ARBA00022679"/>
    </source>
</evidence>
<evidence type="ECO:0000256" key="3">
    <source>
        <dbReference type="ARBA" id="ARBA00022692"/>
    </source>
</evidence>
<evidence type="ECO:0000313" key="10">
    <source>
        <dbReference type="Proteomes" id="UP000186819"/>
    </source>
</evidence>
<keyword evidence="2 9" id="KW-0808">Transferase</keyword>
<feature type="domain" description="Phospholipid/glycerol acyltransferase" evidence="8">
    <location>
        <begin position="1"/>
        <end position="112"/>
    </location>
</feature>
<name>A0A1N6UVF1_9RHOO</name>
<dbReference type="CDD" id="cd07989">
    <property type="entry name" value="LPLAT_AGPAT-like"/>
    <property type="match status" value="1"/>
</dbReference>
<dbReference type="PANTHER" id="PTHR23063:SF52">
    <property type="entry name" value="LYSOPHOSPHATIDYLCHOLINE ACYLTRANSFERASE"/>
    <property type="match status" value="1"/>
</dbReference>
<organism evidence="9 10">
    <name type="scientific">Aromatoleum tolulyticum</name>
    <dbReference type="NCBI Taxonomy" id="34027"/>
    <lineage>
        <taxon>Bacteria</taxon>
        <taxon>Pseudomonadati</taxon>
        <taxon>Pseudomonadota</taxon>
        <taxon>Betaproteobacteria</taxon>
        <taxon>Rhodocyclales</taxon>
        <taxon>Rhodocyclaceae</taxon>
        <taxon>Aromatoleum</taxon>
    </lineage>
</organism>
<dbReference type="Pfam" id="PF01553">
    <property type="entry name" value="Acyltransferase"/>
    <property type="match status" value="1"/>
</dbReference>
<reference evidence="10" key="1">
    <citation type="submission" date="2017-01" db="EMBL/GenBank/DDBJ databases">
        <authorList>
            <person name="Varghese N."/>
            <person name="Submissions S."/>
        </authorList>
    </citation>
    <scope>NUCLEOTIDE SEQUENCE [LARGE SCALE GENOMIC DNA]</scope>
    <source>
        <strain evidence="10">ATCC 51758</strain>
    </source>
</reference>
<dbReference type="GO" id="GO:0006629">
    <property type="term" value="P:lipid metabolic process"/>
    <property type="evidence" value="ECO:0007669"/>
    <property type="project" value="UniProtKB-KW"/>
</dbReference>
<protein>
    <submittedName>
        <fullName evidence="9">1-acyl-sn-glycerol-3-phosphate acyltransferase</fullName>
    </submittedName>
</protein>
<gene>
    <name evidence="9" type="ORF">SAMN05421829_10653</name>
</gene>
<keyword evidence="5" id="KW-0443">Lipid metabolism</keyword>
<keyword evidence="7 9" id="KW-0012">Acyltransferase</keyword>
<dbReference type="EMBL" id="FTMD01000006">
    <property type="protein sequence ID" value="SIQ69432.1"/>
    <property type="molecule type" value="Genomic_DNA"/>
</dbReference>
<dbReference type="InterPro" id="IPR002123">
    <property type="entry name" value="Plipid/glycerol_acylTrfase"/>
</dbReference>
<dbReference type="Proteomes" id="UP000186819">
    <property type="component" value="Unassembled WGS sequence"/>
</dbReference>
<dbReference type="STRING" id="34027.SAMN05421829_10653"/>
<keyword evidence="6" id="KW-0472">Membrane</keyword>
<keyword evidence="10" id="KW-1185">Reference proteome</keyword>
<evidence type="ECO:0000256" key="1">
    <source>
        <dbReference type="ARBA" id="ARBA00004370"/>
    </source>
</evidence>
<dbReference type="AlphaFoldDB" id="A0A1N6UVF1"/>
<evidence type="ECO:0000256" key="5">
    <source>
        <dbReference type="ARBA" id="ARBA00023098"/>
    </source>
</evidence>
<accession>A0A1N6UVF1</accession>
<dbReference type="GO" id="GO:0016020">
    <property type="term" value="C:membrane"/>
    <property type="evidence" value="ECO:0007669"/>
    <property type="project" value="UniProtKB-SubCell"/>
</dbReference>
<dbReference type="SUPFAM" id="SSF69593">
    <property type="entry name" value="Glycerol-3-phosphate (1)-acyltransferase"/>
    <property type="match status" value="1"/>
</dbReference>
<dbReference type="SMART" id="SM00563">
    <property type="entry name" value="PlsC"/>
    <property type="match status" value="1"/>
</dbReference>
<evidence type="ECO:0000256" key="4">
    <source>
        <dbReference type="ARBA" id="ARBA00022989"/>
    </source>
</evidence>
<proteinExistence type="predicted"/>
<comment type="subcellular location">
    <subcellularLocation>
        <location evidence="1">Membrane</location>
    </subcellularLocation>
</comment>
<evidence type="ECO:0000256" key="6">
    <source>
        <dbReference type="ARBA" id="ARBA00023136"/>
    </source>
</evidence>
<keyword evidence="4" id="KW-1133">Transmembrane helix</keyword>
<evidence type="ECO:0000313" key="9">
    <source>
        <dbReference type="EMBL" id="SIQ69432.1"/>
    </source>
</evidence>
<evidence type="ECO:0000259" key="8">
    <source>
        <dbReference type="SMART" id="SM00563"/>
    </source>
</evidence>
<dbReference type="GO" id="GO:0016746">
    <property type="term" value="F:acyltransferase activity"/>
    <property type="evidence" value="ECO:0007669"/>
    <property type="project" value="UniProtKB-KW"/>
</dbReference>
<keyword evidence="3" id="KW-0812">Transmembrane</keyword>